<accession>A0A084G2S7</accession>
<dbReference type="Gene3D" id="3.40.50.150">
    <property type="entry name" value="Vaccinia Virus protein VP39"/>
    <property type="match status" value="1"/>
</dbReference>
<keyword evidence="2" id="KW-0808">Transferase</keyword>
<dbReference type="GO" id="GO:0008171">
    <property type="term" value="F:O-methyltransferase activity"/>
    <property type="evidence" value="ECO:0007669"/>
    <property type="project" value="InterPro"/>
</dbReference>
<sequence length="316" mass="35956">MSDRQQPTFNELVAKIVELSLSFTQYLGENKIPLPTFEAGSSTQYDGISAEGAEVHGKYANSWEYIENEGEGDEKGWRSRNFTTFMAYLKDIFRLEQIVNDCYNWEEAGDIHVVDLGGSGGHDSFVLARKYPKLRITVEDLPKVQSAFEANVPADLESRVTFLAHDFFQLQPVEADLYMIKLILHDWPDKECIQILQALRPSLRPGAKILFIDYVGKQDTVSKETQTDNTPNRTSSNGISNRSSENTNLQDPPLPRSIQQIGTSTDLRMMALFSTKERPRTAWKDIFRAADDRFDIARFEANPLSFFVVIEVVWRG</sequence>
<comment type="caution">
    <text evidence="6">The sequence shown here is derived from an EMBL/GenBank/DDBJ whole genome shotgun (WGS) entry which is preliminary data.</text>
</comment>
<proteinExistence type="predicted"/>
<dbReference type="AlphaFoldDB" id="A0A084G2S7"/>
<evidence type="ECO:0000259" key="5">
    <source>
        <dbReference type="Pfam" id="PF00891"/>
    </source>
</evidence>
<dbReference type="Pfam" id="PF00891">
    <property type="entry name" value="Methyltransf_2"/>
    <property type="match status" value="1"/>
</dbReference>
<feature type="domain" description="O-methyltransferase C-terminal" evidence="5">
    <location>
        <begin position="112"/>
        <end position="223"/>
    </location>
</feature>
<dbReference type="PROSITE" id="PS51683">
    <property type="entry name" value="SAM_OMT_II"/>
    <property type="match status" value="1"/>
</dbReference>
<dbReference type="HOGENOM" id="CLU_005533_6_0_1"/>
<dbReference type="InterPro" id="IPR001077">
    <property type="entry name" value="COMT_C"/>
</dbReference>
<gene>
    <name evidence="6" type="ORF">SAPIO_CDS6951</name>
</gene>
<dbReference type="CDD" id="cd02440">
    <property type="entry name" value="AdoMet_MTases"/>
    <property type="match status" value="1"/>
</dbReference>
<protein>
    <recommendedName>
        <fullName evidence="5">O-methyltransferase C-terminal domain-containing protein</fullName>
    </recommendedName>
</protein>
<dbReference type="EMBL" id="JOWA01000109">
    <property type="protein sequence ID" value="KEZ41639.1"/>
    <property type="molecule type" value="Genomic_DNA"/>
</dbReference>
<dbReference type="GO" id="GO:0032259">
    <property type="term" value="P:methylation"/>
    <property type="evidence" value="ECO:0007669"/>
    <property type="project" value="UniProtKB-KW"/>
</dbReference>
<keyword evidence="3" id="KW-0949">S-adenosyl-L-methionine</keyword>
<feature type="region of interest" description="Disordered" evidence="4">
    <location>
        <begin position="221"/>
        <end position="256"/>
    </location>
</feature>
<dbReference type="InterPro" id="IPR029063">
    <property type="entry name" value="SAM-dependent_MTases_sf"/>
</dbReference>
<reference evidence="6 7" key="1">
    <citation type="journal article" date="2014" name="Genome Announc.">
        <title>Draft genome sequence of the pathogenic fungus Scedosporium apiospermum.</title>
        <authorList>
            <person name="Vandeputte P."/>
            <person name="Ghamrawi S."/>
            <person name="Rechenmann M."/>
            <person name="Iltis A."/>
            <person name="Giraud S."/>
            <person name="Fleury M."/>
            <person name="Thornton C."/>
            <person name="Delhaes L."/>
            <person name="Meyer W."/>
            <person name="Papon N."/>
            <person name="Bouchara J.P."/>
        </authorList>
    </citation>
    <scope>NUCLEOTIDE SEQUENCE [LARGE SCALE GENOMIC DNA]</scope>
    <source>
        <strain evidence="6 7">IHEM 14462</strain>
    </source>
</reference>
<dbReference type="InterPro" id="IPR016461">
    <property type="entry name" value="COMT-like"/>
</dbReference>
<dbReference type="VEuPathDB" id="FungiDB:SAPIO_CDS6951"/>
<dbReference type="GeneID" id="27726023"/>
<evidence type="ECO:0000256" key="2">
    <source>
        <dbReference type="ARBA" id="ARBA00022679"/>
    </source>
</evidence>
<dbReference type="SUPFAM" id="SSF53335">
    <property type="entry name" value="S-adenosyl-L-methionine-dependent methyltransferases"/>
    <property type="match status" value="1"/>
</dbReference>
<feature type="compositionally biased region" description="Polar residues" evidence="4">
    <location>
        <begin position="227"/>
        <end position="250"/>
    </location>
</feature>
<dbReference type="RefSeq" id="XP_016641438.1">
    <property type="nucleotide sequence ID" value="XM_016788914.1"/>
</dbReference>
<dbReference type="Proteomes" id="UP000028545">
    <property type="component" value="Unassembled WGS sequence"/>
</dbReference>
<evidence type="ECO:0000313" key="6">
    <source>
        <dbReference type="EMBL" id="KEZ41639.1"/>
    </source>
</evidence>
<evidence type="ECO:0000256" key="1">
    <source>
        <dbReference type="ARBA" id="ARBA00022603"/>
    </source>
</evidence>
<keyword evidence="1" id="KW-0489">Methyltransferase</keyword>
<dbReference type="PANTHER" id="PTHR43712">
    <property type="entry name" value="PUTATIVE (AFU_ORTHOLOGUE AFUA_4G14580)-RELATED"/>
    <property type="match status" value="1"/>
</dbReference>
<name>A0A084G2S7_PSEDA</name>
<evidence type="ECO:0000256" key="4">
    <source>
        <dbReference type="SAM" id="MobiDB-lite"/>
    </source>
</evidence>
<organism evidence="6 7">
    <name type="scientific">Pseudallescheria apiosperma</name>
    <name type="common">Scedosporium apiospermum</name>
    <dbReference type="NCBI Taxonomy" id="563466"/>
    <lineage>
        <taxon>Eukaryota</taxon>
        <taxon>Fungi</taxon>
        <taxon>Dikarya</taxon>
        <taxon>Ascomycota</taxon>
        <taxon>Pezizomycotina</taxon>
        <taxon>Sordariomycetes</taxon>
        <taxon>Hypocreomycetidae</taxon>
        <taxon>Microascales</taxon>
        <taxon>Microascaceae</taxon>
        <taxon>Scedosporium</taxon>
    </lineage>
</organism>
<keyword evidence="7" id="KW-1185">Reference proteome</keyword>
<evidence type="ECO:0000256" key="3">
    <source>
        <dbReference type="ARBA" id="ARBA00022691"/>
    </source>
</evidence>
<dbReference type="OrthoDB" id="1606438at2759"/>
<evidence type="ECO:0000313" key="7">
    <source>
        <dbReference type="Proteomes" id="UP000028545"/>
    </source>
</evidence>
<dbReference type="PANTHER" id="PTHR43712:SF12">
    <property type="entry name" value="STERIGMATOCYSTIN 8-O-METHYLTRANSFERASE"/>
    <property type="match status" value="1"/>
</dbReference>
<dbReference type="KEGG" id="sapo:SAPIO_CDS6951"/>